<dbReference type="EMBL" id="CP001928">
    <property type="protein sequence ID" value="ADI37921.1"/>
    <property type="molecule type" value="Genomic_DNA"/>
</dbReference>
<dbReference type="HOGENOM" id="CLU_3376703_0_0_0"/>
<feature type="domain" description="Quercetin 2,3-dioxygenase C-terminal cupin" evidence="1">
    <location>
        <begin position="6"/>
        <end position="33"/>
    </location>
</feature>
<proteinExistence type="predicted"/>
<gene>
    <name evidence="2" type="ordered locus">wcw_0551</name>
</gene>
<sequence>MKISPSGDGVAISEGKALRFEAKSDAEIMLFDLA</sequence>
<evidence type="ECO:0000313" key="2">
    <source>
        <dbReference type="EMBL" id="ADI37921.1"/>
    </source>
</evidence>
<accession>D6YUW0</accession>
<evidence type="ECO:0000313" key="3">
    <source>
        <dbReference type="Proteomes" id="UP000001505"/>
    </source>
</evidence>
<dbReference type="Gene3D" id="2.60.120.10">
    <property type="entry name" value="Jelly Rolls"/>
    <property type="match status" value="1"/>
</dbReference>
<keyword evidence="3" id="KW-1185">Reference proteome</keyword>
<evidence type="ECO:0000259" key="1">
    <source>
        <dbReference type="Pfam" id="PF17954"/>
    </source>
</evidence>
<protein>
    <recommendedName>
        <fullName evidence="1">Quercetin 2,3-dioxygenase C-terminal cupin domain-containing protein</fullName>
    </recommendedName>
</protein>
<dbReference type="RefSeq" id="WP_013181646.1">
    <property type="nucleotide sequence ID" value="NC_014225.1"/>
</dbReference>
<dbReference type="AlphaFoldDB" id="D6YUW0"/>
<dbReference type="InterPro" id="IPR014710">
    <property type="entry name" value="RmlC-like_jellyroll"/>
</dbReference>
<dbReference type="Pfam" id="PF17954">
    <property type="entry name" value="Pirin_C_2"/>
    <property type="match status" value="1"/>
</dbReference>
<organism evidence="2 3">
    <name type="scientific">Waddlia chondrophila (strain ATCC VR-1470 / WSU 86-1044)</name>
    <dbReference type="NCBI Taxonomy" id="716544"/>
    <lineage>
        <taxon>Bacteria</taxon>
        <taxon>Pseudomonadati</taxon>
        <taxon>Chlamydiota</taxon>
        <taxon>Chlamydiia</taxon>
        <taxon>Parachlamydiales</taxon>
        <taxon>Waddliaceae</taxon>
        <taxon>Waddlia</taxon>
    </lineage>
</organism>
<reference evidence="2 3" key="1">
    <citation type="journal article" date="2010" name="PLoS ONE">
        <title>The Waddlia genome: a window into chlamydial biology.</title>
        <authorList>
            <person name="Bertelli C."/>
            <person name="Collyn F."/>
            <person name="Croxatto A."/>
            <person name="Ruckert C."/>
            <person name="Polkinghorne A."/>
            <person name="Kebbi-Beghdadi C."/>
            <person name="Goesmann A."/>
            <person name="Vaughan L."/>
            <person name="Greub G."/>
        </authorList>
    </citation>
    <scope>NUCLEOTIDE SEQUENCE [LARGE SCALE GENOMIC DNA]</scope>
    <source>
        <strain evidence="3">ATCC VR-1470 / WSU 86-1044</strain>
    </source>
</reference>
<name>D6YUW0_WADCW</name>
<dbReference type="InterPro" id="IPR041602">
    <property type="entry name" value="Quercetinase_C"/>
</dbReference>
<dbReference type="KEGG" id="wch:wcw_0551"/>
<dbReference type="Proteomes" id="UP000001505">
    <property type="component" value="Chromosome"/>
</dbReference>